<gene>
    <name evidence="2" type="ORF">CQW23_27212</name>
</gene>
<protein>
    <recommendedName>
        <fullName evidence="1">At1g61320/AtMIF1 LRR domain-containing protein</fullName>
    </recommendedName>
</protein>
<name>A0A2G2VD10_CAPBA</name>
<dbReference type="PANTHER" id="PTHR34145:SF28">
    <property type="entry name" value="F-BOX DOMAIN-CONTAINING PROTEIN"/>
    <property type="match status" value="1"/>
</dbReference>
<evidence type="ECO:0000313" key="2">
    <source>
        <dbReference type="EMBL" id="PHT30875.1"/>
    </source>
</evidence>
<dbReference type="InterPro" id="IPR053772">
    <property type="entry name" value="At1g61320/At1g61330-like"/>
</dbReference>
<dbReference type="AlphaFoldDB" id="A0A2G2VD10"/>
<dbReference type="InterPro" id="IPR055357">
    <property type="entry name" value="LRR_At1g61320_AtMIF1"/>
</dbReference>
<evidence type="ECO:0000259" key="1">
    <source>
        <dbReference type="Pfam" id="PF23622"/>
    </source>
</evidence>
<reference evidence="2 3" key="1">
    <citation type="journal article" date="2017" name="Genome Biol.">
        <title>New reference genome sequences of hot pepper reveal the massive evolution of plant disease-resistance genes by retroduplication.</title>
        <authorList>
            <person name="Kim S."/>
            <person name="Park J."/>
            <person name="Yeom S.I."/>
            <person name="Kim Y.M."/>
            <person name="Seo E."/>
            <person name="Kim K.T."/>
            <person name="Kim M.S."/>
            <person name="Lee J.M."/>
            <person name="Cheong K."/>
            <person name="Shin H.S."/>
            <person name="Kim S.B."/>
            <person name="Han K."/>
            <person name="Lee J."/>
            <person name="Park M."/>
            <person name="Lee H.A."/>
            <person name="Lee H.Y."/>
            <person name="Lee Y."/>
            <person name="Oh S."/>
            <person name="Lee J.H."/>
            <person name="Choi E."/>
            <person name="Choi E."/>
            <person name="Lee S.E."/>
            <person name="Jeon J."/>
            <person name="Kim H."/>
            <person name="Choi G."/>
            <person name="Song H."/>
            <person name="Lee J."/>
            <person name="Lee S.C."/>
            <person name="Kwon J.K."/>
            <person name="Lee H.Y."/>
            <person name="Koo N."/>
            <person name="Hong Y."/>
            <person name="Kim R.W."/>
            <person name="Kang W.H."/>
            <person name="Huh J.H."/>
            <person name="Kang B.C."/>
            <person name="Yang T.J."/>
            <person name="Lee Y.H."/>
            <person name="Bennetzen J.L."/>
            <person name="Choi D."/>
        </authorList>
    </citation>
    <scope>NUCLEOTIDE SEQUENCE [LARGE SCALE GENOMIC DNA]</scope>
    <source>
        <strain evidence="3">cv. PBC81</strain>
    </source>
</reference>
<organism evidence="2 3">
    <name type="scientific">Capsicum baccatum</name>
    <name type="common">Peruvian pepper</name>
    <dbReference type="NCBI Taxonomy" id="33114"/>
    <lineage>
        <taxon>Eukaryota</taxon>
        <taxon>Viridiplantae</taxon>
        <taxon>Streptophyta</taxon>
        <taxon>Embryophyta</taxon>
        <taxon>Tracheophyta</taxon>
        <taxon>Spermatophyta</taxon>
        <taxon>Magnoliopsida</taxon>
        <taxon>eudicotyledons</taxon>
        <taxon>Gunneridae</taxon>
        <taxon>Pentapetalae</taxon>
        <taxon>asterids</taxon>
        <taxon>lamiids</taxon>
        <taxon>Solanales</taxon>
        <taxon>Solanaceae</taxon>
        <taxon>Solanoideae</taxon>
        <taxon>Capsiceae</taxon>
        <taxon>Capsicum</taxon>
    </lineage>
</organism>
<proteinExistence type="predicted"/>
<reference evidence="3" key="2">
    <citation type="journal article" date="2017" name="J. Anim. Genet.">
        <title>Multiple reference genome sequences of hot pepper reveal the massive evolution of plant disease resistance genes by retroduplication.</title>
        <authorList>
            <person name="Kim S."/>
            <person name="Park J."/>
            <person name="Yeom S.-I."/>
            <person name="Kim Y.-M."/>
            <person name="Seo E."/>
            <person name="Kim K.-T."/>
            <person name="Kim M.-S."/>
            <person name="Lee J.M."/>
            <person name="Cheong K."/>
            <person name="Shin H.-S."/>
            <person name="Kim S.-B."/>
            <person name="Han K."/>
            <person name="Lee J."/>
            <person name="Park M."/>
            <person name="Lee H.-A."/>
            <person name="Lee H.-Y."/>
            <person name="Lee Y."/>
            <person name="Oh S."/>
            <person name="Lee J.H."/>
            <person name="Choi E."/>
            <person name="Choi E."/>
            <person name="Lee S.E."/>
            <person name="Jeon J."/>
            <person name="Kim H."/>
            <person name="Choi G."/>
            <person name="Song H."/>
            <person name="Lee J."/>
            <person name="Lee S.-C."/>
            <person name="Kwon J.-K."/>
            <person name="Lee H.-Y."/>
            <person name="Koo N."/>
            <person name="Hong Y."/>
            <person name="Kim R.W."/>
            <person name="Kang W.-H."/>
            <person name="Huh J.H."/>
            <person name="Kang B.-C."/>
            <person name="Yang T.-J."/>
            <person name="Lee Y.-H."/>
            <person name="Bennetzen J.L."/>
            <person name="Choi D."/>
        </authorList>
    </citation>
    <scope>NUCLEOTIDE SEQUENCE [LARGE SCALE GENOMIC DNA]</scope>
    <source>
        <strain evidence="3">cv. PBC81</strain>
    </source>
</reference>
<dbReference type="Gene3D" id="3.80.10.10">
    <property type="entry name" value="Ribonuclease Inhibitor"/>
    <property type="match status" value="1"/>
</dbReference>
<keyword evidence="3" id="KW-1185">Reference proteome</keyword>
<dbReference type="SUPFAM" id="SSF52058">
    <property type="entry name" value="L domain-like"/>
    <property type="match status" value="1"/>
</dbReference>
<dbReference type="Pfam" id="PF23622">
    <property type="entry name" value="LRR_At1g61320_AtMIF1"/>
    <property type="match status" value="1"/>
</dbReference>
<accession>A0A2G2VD10</accession>
<evidence type="ECO:0000313" key="3">
    <source>
        <dbReference type="Proteomes" id="UP000224567"/>
    </source>
</evidence>
<dbReference type="InterPro" id="IPR032675">
    <property type="entry name" value="LRR_dom_sf"/>
</dbReference>
<dbReference type="PANTHER" id="PTHR34145">
    <property type="entry name" value="OS02G0105600 PROTEIN"/>
    <property type="match status" value="1"/>
</dbReference>
<dbReference type="Proteomes" id="UP000224567">
    <property type="component" value="Unassembled WGS sequence"/>
</dbReference>
<dbReference type="OrthoDB" id="1932213at2759"/>
<feature type="domain" description="At1g61320/AtMIF1 LRR" evidence="1">
    <location>
        <begin position="30"/>
        <end position="261"/>
    </location>
</feature>
<sequence>MNGLYQFLRLNSGRRVDSIVLFCCFVREFPNAFTHWFQSLSRICVERLHLYFACPCLYHILDSSKLLEFSLEVLSQASSLKHLRMHHCIVLSSPKVRFNSLTTLLLGAVVLTSGHLEGILSSCSNLHELTIEYCKLPYKLRIAGTVKVVAILECDRVKEIDLHAAYLQRIECNMNNKDRFFFSFVPMLENVMVYPGSECPVQDLYVKHLPIEIPTEMKTFRNIRNLSLILVARHAISQILELSALWSACPRLQNFSLVVSYPCSDLQFDERKRNPIQQKLHGQAISNNAVVIIQ</sequence>
<dbReference type="EMBL" id="MLFT02000012">
    <property type="protein sequence ID" value="PHT30875.1"/>
    <property type="molecule type" value="Genomic_DNA"/>
</dbReference>
<comment type="caution">
    <text evidence="2">The sequence shown here is derived from an EMBL/GenBank/DDBJ whole genome shotgun (WGS) entry which is preliminary data.</text>
</comment>